<dbReference type="RefSeq" id="WP_064230735.1">
    <property type="nucleotide sequence ID" value="NZ_LVZK01000001.1"/>
</dbReference>
<proteinExistence type="predicted"/>
<dbReference type="Pfam" id="PF08768">
    <property type="entry name" value="THAP4_heme-bd"/>
    <property type="match status" value="1"/>
</dbReference>
<reference evidence="2 3" key="1">
    <citation type="submission" date="2016-04" db="EMBL/GenBank/DDBJ databases">
        <title>Peptidophaga gingivicola gen. nov., sp. nov., isolated from human subgingival plaque.</title>
        <authorList>
            <person name="Beall C.J."/>
            <person name="Mokrzan E.M."/>
            <person name="Griffen A.L."/>
            <person name="Leys E.J."/>
        </authorList>
    </citation>
    <scope>NUCLEOTIDE SEQUENCE [LARGE SCALE GENOMIC DNA]</scope>
    <source>
        <strain evidence="2 3">BA112</strain>
    </source>
</reference>
<dbReference type="STRING" id="1823756.A4H34_00710"/>
<comment type="caution">
    <text evidence="2">The sequence shown here is derived from an EMBL/GenBank/DDBJ whole genome shotgun (WGS) entry which is preliminary data.</text>
</comment>
<feature type="domain" description="THAP4-like heme-binding" evidence="1">
    <location>
        <begin position="14"/>
        <end position="187"/>
    </location>
</feature>
<evidence type="ECO:0000259" key="1">
    <source>
        <dbReference type="Pfam" id="PF08768"/>
    </source>
</evidence>
<name>A0A179B406_9ACTO</name>
<dbReference type="OrthoDB" id="4804006at2"/>
<dbReference type="InterPro" id="IPR012674">
    <property type="entry name" value="Calycin"/>
</dbReference>
<evidence type="ECO:0000313" key="3">
    <source>
        <dbReference type="Proteomes" id="UP000078368"/>
    </source>
</evidence>
<organism evidence="2 3">
    <name type="scientific">Peptidiphaga gingivicola</name>
    <dbReference type="NCBI Taxonomy" id="2741497"/>
    <lineage>
        <taxon>Bacteria</taxon>
        <taxon>Bacillati</taxon>
        <taxon>Actinomycetota</taxon>
        <taxon>Actinomycetes</taxon>
        <taxon>Actinomycetales</taxon>
        <taxon>Actinomycetaceae</taxon>
        <taxon>Peptidiphaga</taxon>
    </lineage>
</organism>
<dbReference type="Gene3D" id="2.40.128.20">
    <property type="match status" value="1"/>
</dbReference>
<sequence>MVFSIPEGLAPETYPMAWIVGSWKGAGVLEYEGVEASAYLHELTVDNDDGGPCLRIESQVWLAQEEAGAVDREEPGLSAYSRLTKDSLWTRSSGFVRAAPGTEKHDGATVLEAVSANPAGHAITWAGLIDGPRLQFAADAIASVPTAAAFEGAKIVAGLVQSDLFYAYDIAAFGHEMRTYMAGRLSRDEG</sequence>
<keyword evidence="3" id="KW-1185">Reference proteome</keyword>
<evidence type="ECO:0000313" key="2">
    <source>
        <dbReference type="EMBL" id="OAP85754.1"/>
    </source>
</evidence>
<dbReference type="AlphaFoldDB" id="A0A179B406"/>
<protein>
    <recommendedName>
        <fullName evidence="1">THAP4-like heme-binding domain-containing protein</fullName>
    </recommendedName>
</protein>
<dbReference type="SUPFAM" id="SSF50814">
    <property type="entry name" value="Lipocalins"/>
    <property type="match status" value="1"/>
</dbReference>
<accession>A0A179B406</accession>
<dbReference type="Proteomes" id="UP000078368">
    <property type="component" value="Unassembled WGS sequence"/>
</dbReference>
<gene>
    <name evidence="2" type="ORF">A4H34_00710</name>
</gene>
<dbReference type="EMBL" id="LVZK01000001">
    <property type="protein sequence ID" value="OAP85754.1"/>
    <property type="molecule type" value="Genomic_DNA"/>
</dbReference>
<dbReference type="InterPro" id="IPR014878">
    <property type="entry name" value="THAP4-like_heme-bd"/>
</dbReference>